<dbReference type="PANTHER" id="PTHR34153">
    <property type="entry name" value="SI:CH211-262H13.3-RELATED-RELATED"/>
    <property type="match status" value="1"/>
</dbReference>
<name>A0A8J2KLU2_9HEXA</name>
<dbReference type="Proteomes" id="UP000708208">
    <property type="component" value="Unassembled WGS sequence"/>
</dbReference>
<dbReference type="EMBL" id="CAJVCH010381357">
    <property type="protein sequence ID" value="CAG7816905.1"/>
    <property type="molecule type" value="Genomic_DNA"/>
</dbReference>
<keyword evidence="3" id="KW-1185">Reference proteome</keyword>
<protein>
    <recommendedName>
        <fullName evidence="4">DUF4806 domain-containing protein</fullName>
    </recommendedName>
</protein>
<organism evidence="2 3">
    <name type="scientific">Allacma fusca</name>
    <dbReference type="NCBI Taxonomy" id="39272"/>
    <lineage>
        <taxon>Eukaryota</taxon>
        <taxon>Metazoa</taxon>
        <taxon>Ecdysozoa</taxon>
        <taxon>Arthropoda</taxon>
        <taxon>Hexapoda</taxon>
        <taxon>Collembola</taxon>
        <taxon>Symphypleona</taxon>
        <taxon>Sminthuridae</taxon>
        <taxon>Allacma</taxon>
    </lineage>
</organism>
<dbReference type="OrthoDB" id="6762126at2759"/>
<feature type="region of interest" description="Disordered" evidence="1">
    <location>
        <begin position="98"/>
        <end position="138"/>
    </location>
</feature>
<accession>A0A8J2KLU2</accession>
<evidence type="ECO:0000256" key="1">
    <source>
        <dbReference type="SAM" id="MobiDB-lite"/>
    </source>
</evidence>
<feature type="compositionally biased region" description="Basic residues" evidence="1">
    <location>
        <begin position="112"/>
        <end position="122"/>
    </location>
</feature>
<reference evidence="2" key="1">
    <citation type="submission" date="2021-06" db="EMBL/GenBank/DDBJ databases">
        <authorList>
            <person name="Hodson N. C."/>
            <person name="Mongue J. A."/>
            <person name="Jaron S. K."/>
        </authorList>
    </citation>
    <scope>NUCLEOTIDE SEQUENCE</scope>
</reference>
<proteinExistence type="predicted"/>
<evidence type="ECO:0000313" key="3">
    <source>
        <dbReference type="Proteomes" id="UP000708208"/>
    </source>
</evidence>
<comment type="caution">
    <text evidence="2">The sequence shown here is derived from an EMBL/GenBank/DDBJ whole genome shotgun (WGS) entry which is preliminary data.</text>
</comment>
<dbReference type="PANTHER" id="PTHR34153:SF2">
    <property type="entry name" value="SI:CH211-262H13.3-RELATED"/>
    <property type="match status" value="1"/>
</dbReference>
<evidence type="ECO:0008006" key="4">
    <source>
        <dbReference type="Google" id="ProtNLM"/>
    </source>
</evidence>
<sequence length="390" mass="43926">MTELLSAKISKKKFAVVVFIEKNTQVSCIVPVRWIVPDQEKCYWPNISGPALSAILTNANSVPKSSWKLENARVLKTYKTLAAARKAEELSLVTSAIDSDSSSSADGEPSIPKRKLRKRSHRLKDESDNSPSDAEVIQKDDHENQQLEIIMPTENLFTAAETVNENSEFGITFEQEELAGFSGSTFPYLEIGQTVGSVASPNIKEPFQVLKTDASTQTVAVHETKFQEIVIKRLAELKVTQDNILIAIKQKSLGDFDFDELKAPIQPCTNEVELKQLETNWEDKSFLHQFERYLASVGGKDLKRTIAGILSRVITDEWAAVTTFNGKGKAQIEFRKFCNVHQLITHTARKNPICREERETDINACIKDWLRFASDRITRRSHKKKVDSVV</sequence>
<gene>
    <name evidence="2" type="ORF">AFUS01_LOCUS27499</name>
</gene>
<dbReference type="AlphaFoldDB" id="A0A8J2KLU2"/>
<evidence type="ECO:0000313" key="2">
    <source>
        <dbReference type="EMBL" id="CAG7816905.1"/>
    </source>
</evidence>